<dbReference type="Gene3D" id="3.40.50.720">
    <property type="entry name" value="NAD(P)-binding Rossmann-like Domain"/>
    <property type="match status" value="1"/>
</dbReference>
<protein>
    <submittedName>
        <fullName evidence="4">Short-chain dehydrogenase reductase SDR</fullName>
    </submittedName>
</protein>
<comment type="similarity">
    <text evidence="3">Belongs to the short-chain dehydrogenases/reductases (SDR) family.</text>
</comment>
<dbReference type="InterPro" id="IPR020904">
    <property type="entry name" value="Sc_DH/Rdtase_CS"/>
</dbReference>
<dbReference type="PROSITE" id="PS00061">
    <property type="entry name" value="ADH_SHORT"/>
    <property type="match status" value="1"/>
</dbReference>
<dbReference type="SUPFAM" id="SSF51735">
    <property type="entry name" value="NAD(P)-binding Rossmann-fold domains"/>
    <property type="match status" value="1"/>
</dbReference>
<dbReference type="Proteomes" id="UP000605846">
    <property type="component" value="Unassembled WGS sequence"/>
</dbReference>
<organism evidence="4 5">
    <name type="scientific">Apophysomyces ossiformis</name>
    <dbReference type="NCBI Taxonomy" id="679940"/>
    <lineage>
        <taxon>Eukaryota</taxon>
        <taxon>Fungi</taxon>
        <taxon>Fungi incertae sedis</taxon>
        <taxon>Mucoromycota</taxon>
        <taxon>Mucoromycotina</taxon>
        <taxon>Mucoromycetes</taxon>
        <taxon>Mucorales</taxon>
        <taxon>Mucorineae</taxon>
        <taxon>Mucoraceae</taxon>
        <taxon>Apophysomyces</taxon>
    </lineage>
</organism>
<sequence>MQIKDRIFIISGGAGGLGEQVVRSIVAEEGIAIIIDLDKDRSNQLVEELGSRVYFPGPIDATSETGIEEALTNSAAHFPEKSFGGAVLCSGVVLPPKEIHGYGPNKALTSYRQFQHLISVNLLGTYNVAQQVAQYLIAQPPANDDQERGVIITVSSMLGLDGTLVGYATSKAGVAGLTLPLARELAEFGIRVMSISPGPFDTPLLSKTAEFEAPPCLFPHRLGQATEFSELVLHILSNRMLNGSVIRLDGALRG</sequence>
<dbReference type="OrthoDB" id="3819888at2759"/>
<dbReference type="InterPro" id="IPR036291">
    <property type="entry name" value="NAD(P)-bd_dom_sf"/>
</dbReference>
<reference evidence="4" key="1">
    <citation type="submission" date="2020-01" db="EMBL/GenBank/DDBJ databases">
        <title>Genome Sequencing of Three Apophysomyces-Like Fungal Strains Confirms a Novel Fungal Genus in the Mucoromycota with divergent Burkholderia-like Endosymbiotic Bacteria.</title>
        <authorList>
            <person name="Stajich J.E."/>
            <person name="Macias A.M."/>
            <person name="Carter-House D."/>
            <person name="Lovett B."/>
            <person name="Kasson L.R."/>
            <person name="Berry K."/>
            <person name="Grigoriev I."/>
            <person name="Chang Y."/>
            <person name="Spatafora J."/>
            <person name="Kasson M.T."/>
        </authorList>
    </citation>
    <scope>NUCLEOTIDE SEQUENCE</scope>
    <source>
        <strain evidence="4">NRRL A-21654</strain>
    </source>
</reference>
<dbReference type="PRINTS" id="PR00080">
    <property type="entry name" value="SDRFAMILY"/>
</dbReference>
<dbReference type="InterPro" id="IPR002347">
    <property type="entry name" value="SDR_fam"/>
</dbReference>
<evidence type="ECO:0000313" key="5">
    <source>
        <dbReference type="Proteomes" id="UP000605846"/>
    </source>
</evidence>
<evidence type="ECO:0000313" key="4">
    <source>
        <dbReference type="EMBL" id="KAF7725979.1"/>
    </source>
</evidence>
<proteinExistence type="inferred from homology"/>
<evidence type="ECO:0000256" key="3">
    <source>
        <dbReference type="RuleBase" id="RU000363"/>
    </source>
</evidence>
<dbReference type="EMBL" id="JABAYA010000086">
    <property type="protein sequence ID" value="KAF7725979.1"/>
    <property type="molecule type" value="Genomic_DNA"/>
</dbReference>
<gene>
    <name evidence="4" type="primary">HADH2</name>
    <name evidence="4" type="ORF">EC973_009125</name>
</gene>
<dbReference type="PRINTS" id="PR00081">
    <property type="entry name" value="GDHRDH"/>
</dbReference>
<keyword evidence="1" id="KW-0521">NADP</keyword>
<name>A0A8H7BSR0_9FUNG</name>
<dbReference type="GO" id="GO:0016491">
    <property type="term" value="F:oxidoreductase activity"/>
    <property type="evidence" value="ECO:0007669"/>
    <property type="project" value="UniProtKB-KW"/>
</dbReference>
<comment type="caution">
    <text evidence="4">The sequence shown here is derived from an EMBL/GenBank/DDBJ whole genome shotgun (WGS) entry which is preliminary data.</text>
</comment>
<dbReference type="Pfam" id="PF00106">
    <property type="entry name" value="adh_short"/>
    <property type="match status" value="1"/>
</dbReference>
<keyword evidence="5" id="KW-1185">Reference proteome</keyword>
<accession>A0A8H7BSR0</accession>
<dbReference type="PANTHER" id="PTHR43658">
    <property type="entry name" value="SHORT-CHAIN DEHYDROGENASE/REDUCTASE"/>
    <property type="match status" value="1"/>
</dbReference>
<evidence type="ECO:0000256" key="1">
    <source>
        <dbReference type="ARBA" id="ARBA00022857"/>
    </source>
</evidence>
<evidence type="ECO:0000256" key="2">
    <source>
        <dbReference type="ARBA" id="ARBA00023002"/>
    </source>
</evidence>
<dbReference type="AlphaFoldDB" id="A0A8H7BSR0"/>
<dbReference type="PANTHER" id="PTHR43658:SF8">
    <property type="entry name" value="17-BETA-HYDROXYSTEROID DEHYDROGENASE 14-RELATED"/>
    <property type="match status" value="1"/>
</dbReference>
<keyword evidence="2" id="KW-0560">Oxidoreductase</keyword>